<dbReference type="GeneID" id="14903024"/>
<feature type="transmembrane region" description="Helical" evidence="2">
    <location>
        <begin position="7"/>
        <end position="24"/>
    </location>
</feature>
<feature type="transmembrane region" description="Helical" evidence="2">
    <location>
        <begin position="1160"/>
        <end position="1180"/>
    </location>
</feature>
<feature type="transmembrane region" description="Helical" evidence="2">
    <location>
        <begin position="606"/>
        <end position="627"/>
    </location>
</feature>
<gene>
    <name evidence="3" type="ORF">IMG5_203780</name>
</gene>
<feature type="transmembrane region" description="Helical" evidence="2">
    <location>
        <begin position="461"/>
        <end position="481"/>
    </location>
</feature>
<reference evidence="3 4" key="1">
    <citation type="submission" date="2011-07" db="EMBL/GenBank/DDBJ databases">
        <authorList>
            <person name="Coyne R."/>
            <person name="Brami D."/>
            <person name="Johnson J."/>
            <person name="Hostetler J."/>
            <person name="Hannick L."/>
            <person name="Clark T."/>
            <person name="Cassidy-Hanley D."/>
            <person name="Inman J."/>
        </authorList>
    </citation>
    <scope>NUCLEOTIDE SEQUENCE [LARGE SCALE GENOMIC DNA]</scope>
    <source>
        <strain evidence="3 4">G5</strain>
    </source>
</reference>
<keyword evidence="2" id="KW-1133">Transmembrane helix</keyword>
<feature type="transmembrane region" description="Helical" evidence="2">
    <location>
        <begin position="1366"/>
        <end position="1391"/>
    </location>
</feature>
<feature type="transmembrane region" description="Helical" evidence="2">
    <location>
        <begin position="145"/>
        <end position="166"/>
    </location>
</feature>
<feature type="transmembrane region" description="Helical" evidence="2">
    <location>
        <begin position="665"/>
        <end position="682"/>
    </location>
</feature>
<dbReference type="InParanoid" id="G0R6D3"/>
<feature type="transmembrane region" description="Helical" evidence="2">
    <location>
        <begin position="360"/>
        <end position="382"/>
    </location>
</feature>
<feature type="transmembrane region" description="Helical" evidence="2">
    <location>
        <begin position="95"/>
        <end position="113"/>
    </location>
</feature>
<dbReference type="eggNOG" id="KOG1893">
    <property type="taxonomic scope" value="Eukaryota"/>
</dbReference>
<feature type="transmembrane region" description="Helical" evidence="2">
    <location>
        <begin position="1251"/>
        <end position="1271"/>
    </location>
</feature>
<feature type="transmembrane region" description="Helical" evidence="2">
    <location>
        <begin position="394"/>
        <end position="412"/>
    </location>
</feature>
<proteinExistence type="predicted"/>
<feature type="coiled-coil region" evidence="1">
    <location>
        <begin position="1043"/>
        <end position="1075"/>
    </location>
</feature>
<evidence type="ECO:0000256" key="1">
    <source>
        <dbReference type="SAM" id="Coils"/>
    </source>
</evidence>
<evidence type="ECO:0000313" key="3">
    <source>
        <dbReference type="EMBL" id="EGR26979.1"/>
    </source>
</evidence>
<keyword evidence="1" id="KW-0175">Coiled coil</keyword>
<feature type="transmembrane region" description="Helical" evidence="2">
    <location>
        <begin position="978"/>
        <end position="1006"/>
    </location>
</feature>
<feature type="transmembrane region" description="Helical" evidence="2">
    <location>
        <begin position="119"/>
        <end position="136"/>
    </location>
</feature>
<feature type="transmembrane region" description="Helical" evidence="2">
    <location>
        <begin position="792"/>
        <end position="811"/>
    </location>
</feature>
<keyword evidence="2" id="KW-0812">Transmembrane</keyword>
<evidence type="ECO:0000313" key="4">
    <source>
        <dbReference type="Proteomes" id="UP000008983"/>
    </source>
</evidence>
<accession>G0R6D3</accession>
<feature type="transmembrane region" description="Helical" evidence="2">
    <location>
        <begin position="52"/>
        <end position="74"/>
    </location>
</feature>
<feature type="transmembrane region" description="Helical" evidence="2">
    <location>
        <begin position="856"/>
        <end position="873"/>
    </location>
</feature>
<feature type="transmembrane region" description="Helical" evidence="2">
    <location>
        <begin position="1277"/>
        <end position="1293"/>
    </location>
</feature>
<feature type="transmembrane region" description="Helical" evidence="2">
    <location>
        <begin position="419"/>
        <end position="441"/>
    </location>
</feature>
<feature type="transmembrane region" description="Helical" evidence="2">
    <location>
        <begin position="1128"/>
        <end position="1148"/>
    </location>
</feature>
<feature type="transmembrane region" description="Helical" evidence="2">
    <location>
        <begin position="207"/>
        <end position="223"/>
    </location>
</feature>
<dbReference type="EMBL" id="GL984395">
    <property type="protein sequence ID" value="EGR26979.1"/>
    <property type="molecule type" value="Genomic_DNA"/>
</dbReference>
<keyword evidence="4" id="KW-1185">Reference proteome</keyword>
<dbReference type="Proteomes" id="UP000008983">
    <property type="component" value="Unassembled WGS sequence"/>
</dbReference>
<dbReference type="RefSeq" id="XP_004023863.1">
    <property type="nucleotide sequence ID" value="XM_004023814.1"/>
</dbReference>
<organism evidence="3 4">
    <name type="scientific">Ichthyophthirius multifiliis</name>
    <name type="common">White spot disease agent</name>
    <name type="synonym">Ich</name>
    <dbReference type="NCBI Taxonomy" id="5932"/>
    <lineage>
        <taxon>Eukaryota</taxon>
        <taxon>Sar</taxon>
        <taxon>Alveolata</taxon>
        <taxon>Ciliophora</taxon>
        <taxon>Intramacronucleata</taxon>
        <taxon>Oligohymenophorea</taxon>
        <taxon>Hymenostomatida</taxon>
        <taxon>Ophryoglenina</taxon>
        <taxon>Ichthyophthirius</taxon>
    </lineage>
</organism>
<feature type="transmembrane region" description="Helical" evidence="2">
    <location>
        <begin position="181"/>
        <end position="200"/>
    </location>
</feature>
<sequence length="1487" mass="180551">MVNKCFSFIEFLIFKIFIIIYFNVKNKTLPFNNLSKEAYYDLEIYIVEGQSWLHIVKMFLPNSFVFLNSIFGFMKQQNISYQLKYSEIKMSKQKVKLINFLMILILGLLIGLQAFNFGIISYFFQALFIIYLVLYFRNEKQNYKYILFFIQVNKFFCCFVLLANYMVSTKTFQKYINSEKYTFFFIGINHLYSFQTNLIVKQKKNIYFIYIYIYIYLYIHIYYLQQDNIIYFCFLFFTCLLLFKIADFVKFDLLLIEIINQTEQIQKKINQINFNNEFKIKIQEDDDQQKIQNQEFVSYQQTPIINIGIFQEENIIYQEQKELQIQELMHSENSGNEQKQVQLKQQKINFQTKIKQFMKLIYLGFTQFLKNFKSLIFILRFLQITTMILCQRYQSYYSLGLLLWILLTGLTINHNFTRISTLLMAIPSVFLTQIFLVFANLKDNQIVPHWANNYLGFQKVKFVWIEIIILNASIFFFYLYCIQVKKYEAQKIKEKMQKNSGVKFGIQQRKKNKKQKDIISLFLLYFTNMNKLIKVKNEKYSNLQKNCQNQQQMVLHQQQVEQENQFQQQPNLLENDKSNQLEEQSSDIQEQKDLEKLKHIQFGRRYWIILVIYVEMFILARYVYFLIFQQYIIDKSDSYNLIYLIGINYKYSLFKFGLGFKSDDFASESIIWILFFFIILQYDSYKSKIYLKYSHKINTILSKKPLIQKIFPQYIDFVEKQKQQNNFYQFFLQKKKKDKFNILFNSNLDFFYFDFRSFNINLIFNYQQFCFAHNYDSYSILCYSLRVIDFKFCQIQAVLVLIFLTFLRYFLQLTGKQYIKDHIIINFGSWYSTFQLYRHSIGLYQDTDDKQLRYKFLPNVMNIFMAVLVLDYFRLMSRGHKVQQQLQQIHKNENILQPQNKQSLSQLNISFSRQQSRKMSILSENSIISDFEIENKIENQNEIQSFKIYQKYLLIDMQKEFPFIQLPMKFIAKFFTDLMSFLVVIFAVNFKISISMFYFLVIYMYFYYKTHSGVLRYIEQNKFYEQISTKMFKYKHQFLLISQTKYKEQKNQEKLENQEKKRQKVEQQIFNEENHVLLENINYLDQLNQSLRIETKLNVWAYSFIGSTIFLILTYLSSFLLSPIAVQYFYQVSLWIQWFSFILGTQITVLDNMSNTFRNIYFYFLIFWLNVIDWKCLFYLKDQLDKFKGPNQSVAQKNFENENNYSIQNQSQLIQLENSEISLTSEQISSQNYYNILNYYKYSTSYIQMKLMFSTLFIIQRFYILLILFNSEIKGNAYSWIYLILACFFWVRIPKSSNIRSLNTWSILIVLFQYVFFLLNINQDNSLIQIPENLLNLKSFSVIQIFFKNNIYENYLGFNSKEKGTFVVNSIIIFLIEIYQTYFIAICLVIINKISEKTVNQQKKYDYKIWINFQSWKKISYKIYSSIYRSKILYIILYFQINYKKINSCSIKLPFNSNYYFYRLLLLRIPNYKYDNFIHVLRIFLLL</sequence>
<feature type="transmembrane region" description="Helical" evidence="2">
    <location>
        <begin position="229"/>
        <end position="246"/>
    </location>
</feature>
<feature type="transmembrane region" description="Helical" evidence="2">
    <location>
        <begin position="1099"/>
        <end position="1121"/>
    </location>
</feature>
<name>G0R6D3_ICHMU</name>
<dbReference type="OMA" id="YYQINER"/>
<protein>
    <submittedName>
        <fullName evidence="3">Uncharacterized protein</fullName>
    </submittedName>
</protein>
<feature type="transmembrane region" description="Helical" evidence="2">
    <location>
        <begin position="1305"/>
        <end position="1321"/>
    </location>
</feature>
<dbReference type="STRING" id="857967.G0R6D3"/>
<keyword evidence="2" id="KW-0472">Membrane</keyword>
<evidence type="ECO:0000256" key="2">
    <source>
        <dbReference type="SAM" id="Phobius"/>
    </source>
</evidence>